<dbReference type="InterPro" id="IPR010573">
    <property type="entry name" value="MFS_Str1/Tri12-like"/>
</dbReference>
<dbReference type="AlphaFoldDB" id="A0AAJ0DET7"/>
<feature type="domain" description="Major facilitator superfamily (MFS) profile" evidence="8">
    <location>
        <begin position="45"/>
        <end position="533"/>
    </location>
</feature>
<feature type="transmembrane region" description="Helical" evidence="7">
    <location>
        <begin position="239"/>
        <end position="258"/>
    </location>
</feature>
<dbReference type="Pfam" id="PF06609">
    <property type="entry name" value="TRI12"/>
    <property type="match status" value="1"/>
</dbReference>
<feature type="transmembrane region" description="Helical" evidence="7">
    <location>
        <begin position="270"/>
        <end position="289"/>
    </location>
</feature>
<evidence type="ECO:0000256" key="1">
    <source>
        <dbReference type="ARBA" id="ARBA00004141"/>
    </source>
</evidence>
<keyword evidence="4 7" id="KW-1133">Transmembrane helix</keyword>
<evidence type="ECO:0000256" key="6">
    <source>
        <dbReference type="SAM" id="MobiDB-lite"/>
    </source>
</evidence>
<dbReference type="PANTHER" id="PTHR23501">
    <property type="entry name" value="MAJOR FACILITATOR SUPERFAMILY"/>
    <property type="match status" value="1"/>
</dbReference>
<dbReference type="InterPro" id="IPR036259">
    <property type="entry name" value="MFS_trans_sf"/>
</dbReference>
<name>A0AAJ0DET7_9PEZI</name>
<keyword evidence="10" id="KW-1185">Reference proteome</keyword>
<comment type="caution">
    <text evidence="9">The sequence shown here is derived from an EMBL/GenBank/DDBJ whole genome shotgun (WGS) entry which is preliminary data.</text>
</comment>
<feature type="region of interest" description="Disordered" evidence="6">
    <location>
        <begin position="1"/>
        <end position="31"/>
    </location>
</feature>
<feature type="transmembrane region" description="Helical" evidence="7">
    <location>
        <begin position="310"/>
        <end position="331"/>
    </location>
</feature>
<dbReference type="PROSITE" id="PS50850">
    <property type="entry name" value="MFS"/>
    <property type="match status" value="1"/>
</dbReference>
<evidence type="ECO:0000313" key="9">
    <source>
        <dbReference type="EMBL" id="KAK3052724.1"/>
    </source>
</evidence>
<feature type="compositionally biased region" description="Polar residues" evidence="6">
    <location>
        <begin position="8"/>
        <end position="17"/>
    </location>
</feature>
<evidence type="ECO:0000256" key="7">
    <source>
        <dbReference type="SAM" id="Phobius"/>
    </source>
</evidence>
<proteinExistence type="predicted"/>
<feature type="transmembrane region" description="Helical" evidence="7">
    <location>
        <begin position="79"/>
        <end position="97"/>
    </location>
</feature>
<dbReference type="EMBL" id="JAWDJX010000019">
    <property type="protein sequence ID" value="KAK3052724.1"/>
    <property type="molecule type" value="Genomic_DNA"/>
</dbReference>
<dbReference type="SUPFAM" id="SSF103473">
    <property type="entry name" value="MFS general substrate transporter"/>
    <property type="match status" value="1"/>
</dbReference>
<reference evidence="9" key="1">
    <citation type="submission" date="2023-04" db="EMBL/GenBank/DDBJ databases">
        <title>Black Yeasts Isolated from many extreme environments.</title>
        <authorList>
            <person name="Coleine C."/>
            <person name="Stajich J.E."/>
            <person name="Selbmann L."/>
        </authorList>
    </citation>
    <scope>NUCLEOTIDE SEQUENCE</scope>
    <source>
        <strain evidence="9">CCFEE 5312</strain>
    </source>
</reference>
<feature type="transmembrane region" description="Helical" evidence="7">
    <location>
        <begin position="201"/>
        <end position="219"/>
    </location>
</feature>
<keyword evidence="5 7" id="KW-0472">Membrane</keyword>
<evidence type="ECO:0000256" key="3">
    <source>
        <dbReference type="ARBA" id="ARBA00022692"/>
    </source>
</evidence>
<protein>
    <recommendedName>
        <fullName evidence="8">Major facilitator superfamily (MFS) profile domain-containing protein</fullName>
    </recommendedName>
</protein>
<dbReference type="InterPro" id="IPR020846">
    <property type="entry name" value="MFS_dom"/>
</dbReference>
<feature type="transmembrane region" description="Helical" evidence="7">
    <location>
        <begin position="167"/>
        <end position="189"/>
    </location>
</feature>
<accession>A0AAJ0DET7</accession>
<dbReference type="PANTHER" id="PTHR23501:SF195">
    <property type="entry name" value="PEP5"/>
    <property type="match status" value="1"/>
</dbReference>
<feature type="transmembrane region" description="Helical" evidence="7">
    <location>
        <begin position="403"/>
        <end position="425"/>
    </location>
</feature>
<evidence type="ECO:0000259" key="8">
    <source>
        <dbReference type="PROSITE" id="PS50850"/>
    </source>
</evidence>
<feature type="transmembrane region" description="Helical" evidence="7">
    <location>
        <begin position="134"/>
        <end position="155"/>
    </location>
</feature>
<dbReference type="Gene3D" id="1.20.1250.20">
    <property type="entry name" value="MFS general substrate transporter like domains"/>
    <property type="match status" value="1"/>
</dbReference>
<gene>
    <name evidence="9" type="ORF">LTR09_006207</name>
</gene>
<feature type="transmembrane region" description="Helical" evidence="7">
    <location>
        <begin position="43"/>
        <end position="67"/>
    </location>
</feature>
<feature type="transmembrane region" description="Helical" evidence="7">
    <location>
        <begin position="377"/>
        <end position="397"/>
    </location>
</feature>
<dbReference type="GO" id="GO:0005886">
    <property type="term" value="C:plasma membrane"/>
    <property type="evidence" value="ECO:0007669"/>
    <property type="project" value="TreeGrafter"/>
</dbReference>
<evidence type="ECO:0000313" key="10">
    <source>
        <dbReference type="Proteomes" id="UP001271007"/>
    </source>
</evidence>
<comment type="subcellular location">
    <subcellularLocation>
        <location evidence="1">Membrane</location>
        <topology evidence="1">Multi-pass membrane protein</topology>
    </subcellularLocation>
</comment>
<organism evidence="9 10">
    <name type="scientific">Extremus antarcticus</name>
    <dbReference type="NCBI Taxonomy" id="702011"/>
    <lineage>
        <taxon>Eukaryota</taxon>
        <taxon>Fungi</taxon>
        <taxon>Dikarya</taxon>
        <taxon>Ascomycota</taxon>
        <taxon>Pezizomycotina</taxon>
        <taxon>Dothideomycetes</taxon>
        <taxon>Dothideomycetidae</taxon>
        <taxon>Mycosphaerellales</taxon>
        <taxon>Extremaceae</taxon>
        <taxon>Extremus</taxon>
    </lineage>
</organism>
<evidence type="ECO:0000256" key="4">
    <source>
        <dbReference type="ARBA" id="ARBA00022989"/>
    </source>
</evidence>
<sequence length="574" mass="61807">MAHEKDQQITNVESGQVSPRHDLDQPAVDRPAQDDVRVTAKTWVVVAILSFGYGLSFIPVPVMAAVGTDISTDLGDPTASNWFVSAWVISITIAFMLAGANTDMLGRRWFLIVGQAICTIGHIVVGTAQSNTQVIVGMAIAGFGAALCQMAAFALPELLPNKWRHIGVVLADMAVYLCIIVIPVTARFGYYATGQTWRANFYAGAALQALSAAGLWFFYHPPAHPLGIPFGQAFRELDYIGMFLFCAGSLPILVGIVYTATLPASDPRIIATLVVGFVFLVVFALWETFGTAKHPLTPPIVFTRSRGRDFTAPAIALAIINMFYYSSSIIWPTMINAFYTAGGQPWQRAAYLSLPQGIAITVGAMGLTCFGSKIRHWQWQQTTAVTVMVLFGSLLALATPDNFSLMCGMLIMSMLGYGWAIYLTIAYTQMGVPQEQLGISGGLSGCVRFAGGSIGQAIYLTVFQNDVAKKTPIYVTRAALAAGVPQGQITKLLTELTDVEALTADFGADVVAATGYAQQLAVAHGIKLIALTSLGFGIIGIIACLCCKDVDEKMNETIEVFLENDEFADRNKYH</sequence>
<evidence type="ECO:0000256" key="5">
    <source>
        <dbReference type="ARBA" id="ARBA00023136"/>
    </source>
</evidence>
<dbReference type="Proteomes" id="UP001271007">
    <property type="component" value="Unassembled WGS sequence"/>
</dbReference>
<dbReference type="GO" id="GO:0022857">
    <property type="term" value="F:transmembrane transporter activity"/>
    <property type="evidence" value="ECO:0007669"/>
    <property type="project" value="InterPro"/>
</dbReference>
<evidence type="ECO:0000256" key="2">
    <source>
        <dbReference type="ARBA" id="ARBA00022448"/>
    </source>
</evidence>
<keyword evidence="3 7" id="KW-0812">Transmembrane</keyword>
<feature type="transmembrane region" description="Helical" evidence="7">
    <location>
        <begin position="351"/>
        <end position="370"/>
    </location>
</feature>
<keyword evidence="2" id="KW-0813">Transport</keyword>